<evidence type="ECO:0000259" key="15">
    <source>
        <dbReference type="PROSITE" id="PS50025"/>
    </source>
</evidence>
<dbReference type="InterPro" id="IPR013320">
    <property type="entry name" value="ConA-like_dom_sf"/>
</dbReference>
<keyword evidence="2" id="KW-1003">Cell membrane</keyword>
<evidence type="ECO:0000256" key="3">
    <source>
        <dbReference type="ARBA" id="ARBA00022692"/>
    </source>
</evidence>
<dbReference type="PROSITE" id="PS50026">
    <property type="entry name" value="EGF_3"/>
    <property type="match status" value="1"/>
</dbReference>
<proteinExistence type="predicted"/>
<dbReference type="PROSITE" id="PS50025">
    <property type="entry name" value="LAM_G_DOMAIN"/>
    <property type="match status" value="2"/>
</dbReference>
<keyword evidence="6" id="KW-0106">Calcium</keyword>
<dbReference type="Pfam" id="PF24811">
    <property type="entry name" value="Ig_Shg"/>
    <property type="match status" value="1"/>
</dbReference>
<dbReference type="GO" id="GO:0005886">
    <property type="term" value="C:plasma membrane"/>
    <property type="evidence" value="ECO:0007669"/>
    <property type="project" value="UniProtKB-SubCell"/>
</dbReference>
<evidence type="ECO:0000256" key="11">
    <source>
        <dbReference type="ARBA" id="ARBA00023180"/>
    </source>
</evidence>
<evidence type="ECO:0000256" key="6">
    <source>
        <dbReference type="ARBA" id="ARBA00022837"/>
    </source>
</evidence>
<organism evidence="17 18">
    <name type="scientific">Mytilus edulis</name>
    <name type="common">Blue mussel</name>
    <dbReference type="NCBI Taxonomy" id="6550"/>
    <lineage>
        <taxon>Eukaryota</taxon>
        <taxon>Metazoa</taxon>
        <taxon>Spiralia</taxon>
        <taxon>Lophotrochozoa</taxon>
        <taxon>Mollusca</taxon>
        <taxon>Bivalvia</taxon>
        <taxon>Autobranchia</taxon>
        <taxon>Pteriomorphia</taxon>
        <taxon>Mytilida</taxon>
        <taxon>Mytiloidea</taxon>
        <taxon>Mytilidae</taxon>
        <taxon>Mytilinae</taxon>
        <taxon>Mytilus</taxon>
    </lineage>
</organism>
<dbReference type="AlphaFoldDB" id="A0A8S3SD42"/>
<feature type="domain" description="EGF-like" evidence="16">
    <location>
        <begin position="229"/>
        <end position="266"/>
    </location>
</feature>
<evidence type="ECO:0000256" key="12">
    <source>
        <dbReference type="PROSITE-ProRule" id="PRU00076"/>
    </source>
</evidence>
<dbReference type="InterPro" id="IPR000233">
    <property type="entry name" value="Cadherin_Y-type_LIR"/>
</dbReference>
<feature type="transmembrane region" description="Helical" evidence="14">
    <location>
        <begin position="808"/>
        <end position="824"/>
    </location>
</feature>
<feature type="disulfide bond" evidence="12">
    <location>
        <begin position="256"/>
        <end position="265"/>
    </location>
</feature>
<feature type="domain" description="Laminin G" evidence="15">
    <location>
        <begin position="266"/>
        <end position="468"/>
    </location>
</feature>
<dbReference type="PANTHER" id="PTHR15036:SF85">
    <property type="entry name" value="SP2353, ISOFORM A"/>
    <property type="match status" value="1"/>
</dbReference>
<evidence type="ECO:0000256" key="2">
    <source>
        <dbReference type="ARBA" id="ARBA00022475"/>
    </source>
</evidence>
<feature type="domain" description="Laminin G" evidence="15">
    <location>
        <begin position="524"/>
        <end position="707"/>
    </location>
</feature>
<comment type="function">
    <text evidence="13">Cadherins are calcium-dependent cell adhesion proteins.</text>
</comment>
<gene>
    <name evidence="17" type="ORF">MEDL_29734</name>
</gene>
<evidence type="ECO:0000256" key="8">
    <source>
        <dbReference type="ARBA" id="ARBA00022989"/>
    </source>
</evidence>
<evidence type="ECO:0000256" key="4">
    <source>
        <dbReference type="ARBA" id="ARBA00022723"/>
    </source>
</evidence>
<name>A0A8S3SD42_MYTED</name>
<dbReference type="PROSITE" id="PS00022">
    <property type="entry name" value="EGF_1"/>
    <property type="match status" value="2"/>
</dbReference>
<dbReference type="Proteomes" id="UP000683360">
    <property type="component" value="Unassembled WGS sequence"/>
</dbReference>
<protein>
    <submittedName>
        <fullName evidence="17">Uncharacterized protein</fullName>
    </submittedName>
</protein>
<dbReference type="Pfam" id="PF01049">
    <property type="entry name" value="CADH_Y-type_LIR"/>
    <property type="match status" value="1"/>
</dbReference>
<dbReference type="Pfam" id="PF02210">
    <property type="entry name" value="Laminin_G_2"/>
    <property type="match status" value="2"/>
</dbReference>
<dbReference type="Gene3D" id="2.60.120.200">
    <property type="match status" value="2"/>
</dbReference>
<keyword evidence="12" id="KW-0245">EGF-like domain</keyword>
<feature type="transmembrane region" description="Helical" evidence="14">
    <location>
        <begin position="757"/>
        <end position="779"/>
    </location>
</feature>
<evidence type="ECO:0000256" key="5">
    <source>
        <dbReference type="ARBA" id="ARBA00022737"/>
    </source>
</evidence>
<evidence type="ECO:0000259" key="16">
    <source>
        <dbReference type="PROSITE" id="PS50026"/>
    </source>
</evidence>
<dbReference type="SUPFAM" id="SSF49899">
    <property type="entry name" value="Concanavalin A-like lectins/glucanases"/>
    <property type="match status" value="2"/>
</dbReference>
<accession>A0A8S3SD42</accession>
<evidence type="ECO:0000256" key="1">
    <source>
        <dbReference type="ARBA" id="ARBA00004251"/>
    </source>
</evidence>
<dbReference type="Gene3D" id="2.10.25.10">
    <property type="entry name" value="Laminin"/>
    <property type="match status" value="1"/>
</dbReference>
<reference evidence="17" key="1">
    <citation type="submission" date="2021-03" db="EMBL/GenBank/DDBJ databases">
        <authorList>
            <person name="Bekaert M."/>
        </authorList>
    </citation>
    <scope>NUCLEOTIDE SEQUENCE</scope>
</reference>
<dbReference type="GO" id="GO:0005509">
    <property type="term" value="F:calcium ion binding"/>
    <property type="evidence" value="ECO:0007669"/>
    <property type="project" value="InterPro"/>
</dbReference>
<dbReference type="InterPro" id="IPR050372">
    <property type="entry name" value="Neurexin-related_CASP"/>
</dbReference>
<dbReference type="OrthoDB" id="6079678at2759"/>
<dbReference type="InterPro" id="IPR056370">
    <property type="entry name" value="Shg-like_Ig-like"/>
</dbReference>
<keyword evidence="7" id="KW-0130">Cell adhesion</keyword>
<sequence length="970" mass="109813">MRTSTVCLVWNLIQLEMGEMEQAKLWPLENFFREEQKFYYLPIIMKDMGGNNPLSMTGTASIWRHRNSRANAEDLDDWDHEDKLYIFPKDSKAMAHSSSGITAEQFMEKPSYMDSAGKTQHSESNYEKFQKKLAEKLGVPVENVDIFSVMDNKTMQYLDIRYAAHGSPWYPPSKIDGIVTQYKTERRCSNVLYVDEHAPVMINTKGKSFVGIGTKIVAECQCLAKNFSKPLSCTAGYCFNGGTCFKDDFGDLSCSCHSEFNGKRCQQTHHSFNSGYTVYQPLAQCEDSTTSIEFVTKEKNGLLFYNGPVDKISPDHPKDFISLELRDGYPVLYINHGTGTLKLQLDGKGKDGITRMKGLDDGTWRRIDLIRTDRKSCEISGKTLGRNKYLNVNTVLQMGGRYSVPAFPTGITNHRFNGCIRNFYHNGEATGITNHRFNGCIRNFYHNGELYDLHTSKNHPGENHQNGCQREDAICGRASINSVSKCGQHGTCEMVNWYDNDVQCVCNPGYRPADKNSIRCQLATTVRDFNTSAFMVWDLKDQFLTSRHPQKLSLQLRFRTRDFDGGVLLHLPSTGNEFITLEIVNNHVQGRYNLGSHDSSVSNVIALSEAVANNGQWHTVTLTRVVWDPNARFEARGLSDTCVTDIRVDNKWFPMKMEESTESPAAVMTISSNVRMGCYRPDCNGVVCQAGKPIRKECYPLWGTYECSKEPLLFWWKVYRASIPKTFRCKCPPGWTGELCNQQAIAEVAQGGVTTELLVIIFVSIFAVSLIALIAFLLITRCNKREGDKSILYDDQYDDIRENVIDKLYFLISVIALIAFLLITRCNKREGDKSILYDDQYDDIRENVIDHDEQGAGEEDKDIYDVSRLRRADMPYMDKGYMLLPNGKGPYGEGVEHFIHDRLDKADEDGPPHDNVMEFAYEGGDTDVGSLSSLNTSTDGDQDYNYLEDWGPKFSKLANMYGGGEGEDDL</sequence>
<keyword evidence="18" id="KW-1185">Reference proteome</keyword>
<dbReference type="PROSITE" id="PS01186">
    <property type="entry name" value="EGF_2"/>
    <property type="match status" value="1"/>
</dbReference>
<evidence type="ECO:0000256" key="9">
    <source>
        <dbReference type="ARBA" id="ARBA00023136"/>
    </source>
</evidence>
<dbReference type="CDD" id="cd00110">
    <property type="entry name" value="LamG"/>
    <property type="match status" value="2"/>
</dbReference>
<evidence type="ECO:0000313" key="18">
    <source>
        <dbReference type="Proteomes" id="UP000683360"/>
    </source>
</evidence>
<evidence type="ECO:0000256" key="10">
    <source>
        <dbReference type="ARBA" id="ARBA00023157"/>
    </source>
</evidence>
<dbReference type="InterPro" id="IPR000742">
    <property type="entry name" value="EGF"/>
</dbReference>
<dbReference type="GO" id="GO:0007156">
    <property type="term" value="P:homophilic cell adhesion via plasma membrane adhesion molecules"/>
    <property type="evidence" value="ECO:0007669"/>
    <property type="project" value="InterPro"/>
</dbReference>
<dbReference type="InterPro" id="IPR027397">
    <property type="entry name" value="Catenin-bd_sf"/>
</dbReference>
<dbReference type="FunFam" id="4.10.900.10:FF:000001">
    <property type="entry name" value="Cadherin 2"/>
    <property type="match status" value="1"/>
</dbReference>
<evidence type="ECO:0000256" key="7">
    <source>
        <dbReference type="ARBA" id="ARBA00022889"/>
    </source>
</evidence>
<dbReference type="Gene3D" id="4.10.900.10">
    <property type="entry name" value="TCF3-CBD (Catenin binding domain)"/>
    <property type="match status" value="1"/>
</dbReference>
<comment type="caution">
    <text evidence="17">The sequence shown here is derived from an EMBL/GenBank/DDBJ whole genome shotgun (WGS) entry which is preliminary data.</text>
</comment>
<keyword evidence="8 14" id="KW-1133">Transmembrane helix</keyword>
<comment type="caution">
    <text evidence="12">Lacks conserved residue(s) required for the propagation of feature annotation.</text>
</comment>
<keyword evidence="9 14" id="KW-0472">Membrane</keyword>
<keyword evidence="5" id="KW-0677">Repeat</keyword>
<dbReference type="InterPro" id="IPR001791">
    <property type="entry name" value="Laminin_G"/>
</dbReference>
<evidence type="ECO:0000256" key="13">
    <source>
        <dbReference type="RuleBase" id="RU004357"/>
    </source>
</evidence>
<comment type="subcellular location">
    <subcellularLocation>
        <location evidence="1">Cell membrane</location>
        <topology evidence="1">Single-pass type I membrane protein</topology>
    </subcellularLocation>
</comment>
<dbReference type="SMART" id="SM00181">
    <property type="entry name" value="EGF"/>
    <property type="match status" value="3"/>
</dbReference>
<keyword evidence="4" id="KW-0479">Metal-binding</keyword>
<keyword evidence="11" id="KW-0325">Glycoprotein</keyword>
<keyword evidence="10 12" id="KW-1015">Disulfide bond</keyword>
<keyword evidence="3 14" id="KW-0812">Transmembrane</keyword>
<dbReference type="SMART" id="SM00282">
    <property type="entry name" value="LamG"/>
    <property type="match status" value="2"/>
</dbReference>
<evidence type="ECO:0000313" key="17">
    <source>
        <dbReference type="EMBL" id="CAG2215987.1"/>
    </source>
</evidence>
<dbReference type="EMBL" id="CAJPWZ010001461">
    <property type="protein sequence ID" value="CAG2215987.1"/>
    <property type="molecule type" value="Genomic_DNA"/>
</dbReference>
<evidence type="ECO:0000256" key="14">
    <source>
        <dbReference type="SAM" id="Phobius"/>
    </source>
</evidence>
<dbReference type="PANTHER" id="PTHR15036">
    <property type="entry name" value="PIKACHURIN-LIKE PROTEIN"/>
    <property type="match status" value="1"/>
</dbReference>